<dbReference type="PROSITE" id="PS51746">
    <property type="entry name" value="PPM_2"/>
    <property type="match status" value="1"/>
</dbReference>
<feature type="transmembrane region" description="Helical" evidence="9">
    <location>
        <begin position="567"/>
        <end position="587"/>
    </location>
</feature>
<dbReference type="Proteomes" id="UP000240728">
    <property type="component" value="Unassembled WGS sequence"/>
</dbReference>
<evidence type="ECO:0000256" key="6">
    <source>
        <dbReference type="ARBA" id="ARBA00022840"/>
    </source>
</evidence>
<keyword evidence="2" id="KW-0723">Serine/threonine-protein kinase</keyword>
<keyword evidence="5 12" id="KW-0418">Kinase</keyword>
<keyword evidence="9" id="KW-0812">Transmembrane</keyword>
<dbReference type="Gene3D" id="3.60.40.10">
    <property type="entry name" value="PPM-type phosphatase domain"/>
    <property type="match status" value="1"/>
</dbReference>
<gene>
    <name evidence="12" type="ORF">C0W53_01375</name>
</gene>
<evidence type="ECO:0000313" key="13">
    <source>
        <dbReference type="Proteomes" id="UP000240728"/>
    </source>
</evidence>
<dbReference type="Gene3D" id="3.30.200.20">
    <property type="entry name" value="Phosphorylase Kinase, domain 1"/>
    <property type="match status" value="1"/>
</dbReference>
<dbReference type="CDD" id="cd14014">
    <property type="entry name" value="STKc_PknB_like"/>
    <property type="match status" value="1"/>
</dbReference>
<dbReference type="InterPro" id="IPR036457">
    <property type="entry name" value="PPM-type-like_dom_sf"/>
</dbReference>
<dbReference type="PROSITE" id="PS50011">
    <property type="entry name" value="PROTEIN_KINASE_DOM"/>
    <property type="match status" value="1"/>
</dbReference>
<dbReference type="GO" id="GO:0005524">
    <property type="term" value="F:ATP binding"/>
    <property type="evidence" value="ECO:0007669"/>
    <property type="project" value="UniProtKB-KW"/>
</dbReference>
<protein>
    <recommendedName>
        <fullName evidence="1">non-specific serine/threonine protein kinase</fullName>
        <ecNumber evidence="1">2.7.11.1</ecNumber>
    </recommendedName>
</protein>
<dbReference type="InterPro" id="IPR008271">
    <property type="entry name" value="Ser/Thr_kinase_AS"/>
</dbReference>
<keyword evidence="6" id="KW-0067">ATP-binding</keyword>
<evidence type="ECO:0000313" key="12">
    <source>
        <dbReference type="EMBL" id="PSX46707.1"/>
    </source>
</evidence>
<evidence type="ECO:0000256" key="7">
    <source>
        <dbReference type="ARBA" id="ARBA00047899"/>
    </source>
</evidence>
<dbReference type="InterPro" id="IPR000719">
    <property type="entry name" value="Prot_kinase_dom"/>
</dbReference>
<comment type="catalytic activity">
    <reaction evidence="8">
        <text>L-seryl-[protein] + ATP = O-phospho-L-seryl-[protein] + ADP + H(+)</text>
        <dbReference type="Rhea" id="RHEA:17989"/>
        <dbReference type="Rhea" id="RHEA-COMP:9863"/>
        <dbReference type="Rhea" id="RHEA-COMP:11604"/>
        <dbReference type="ChEBI" id="CHEBI:15378"/>
        <dbReference type="ChEBI" id="CHEBI:29999"/>
        <dbReference type="ChEBI" id="CHEBI:30616"/>
        <dbReference type="ChEBI" id="CHEBI:83421"/>
        <dbReference type="ChEBI" id="CHEBI:456216"/>
        <dbReference type="EC" id="2.7.11.1"/>
    </reaction>
</comment>
<keyword evidence="9" id="KW-0472">Membrane</keyword>
<dbReference type="PROSITE" id="PS00108">
    <property type="entry name" value="PROTEIN_KINASE_ST"/>
    <property type="match status" value="1"/>
</dbReference>
<dbReference type="SMART" id="SM00332">
    <property type="entry name" value="PP2Cc"/>
    <property type="match status" value="1"/>
</dbReference>
<organism evidence="12 13">
    <name type="scientific">Photobacterium kishitanii</name>
    <dbReference type="NCBI Taxonomy" id="318456"/>
    <lineage>
        <taxon>Bacteria</taxon>
        <taxon>Pseudomonadati</taxon>
        <taxon>Pseudomonadota</taxon>
        <taxon>Gammaproteobacteria</taxon>
        <taxon>Vibrionales</taxon>
        <taxon>Vibrionaceae</taxon>
        <taxon>Photobacterium</taxon>
    </lineage>
</organism>
<proteinExistence type="predicted"/>
<keyword evidence="3" id="KW-0808">Transferase</keyword>
<feature type="domain" description="Protein kinase" evidence="10">
    <location>
        <begin position="288"/>
        <end position="562"/>
    </location>
</feature>
<dbReference type="GO" id="GO:0004674">
    <property type="term" value="F:protein serine/threonine kinase activity"/>
    <property type="evidence" value="ECO:0007669"/>
    <property type="project" value="UniProtKB-KW"/>
</dbReference>
<keyword evidence="9" id="KW-1133">Transmembrane helix</keyword>
<evidence type="ECO:0000256" key="9">
    <source>
        <dbReference type="SAM" id="Phobius"/>
    </source>
</evidence>
<comment type="caution">
    <text evidence="12">The sequence shown here is derived from an EMBL/GenBank/DDBJ whole genome shotgun (WGS) entry which is preliminary data.</text>
</comment>
<feature type="domain" description="PPM-type phosphatase" evidence="11">
    <location>
        <begin position="8"/>
        <end position="255"/>
    </location>
</feature>
<evidence type="ECO:0000259" key="11">
    <source>
        <dbReference type="PROSITE" id="PS51746"/>
    </source>
</evidence>
<dbReference type="SUPFAM" id="SSF81606">
    <property type="entry name" value="PP2C-like"/>
    <property type="match status" value="1"/>
</dbReference>
<dbReference type="EC" id="2.7.11.1" evidence="1"/>
<dbReference type="InterPro" id="IPR011009">
    <property type="entry name" value="Kinase-like_dom_sf"/>
</dbReference>
<name>A0AAX0YYT7_9GAMM</name>
<dbReference type="InterPro" id="IPR050236">
    <property type="entry name" value="Ser_Thr_kinase_AGC"/>
</dbReference>
<sequence length="589" mass="65804">MGSNLAVCCGGYSDAGTKPQNQDAFAVLSPSKTVELQHKGVVACIADGVSCSHRSYIASQLSVTHFIEDYLATATTLSVKDAASSVLNTLNLWLFHHDQQAGLPQDAAVTSFSVVIIKSNTAHIFHIGDCRVYLWRDNDCRCLTQDHRRNHHDGQHYLTRALGMDSHLQVDYQAVALNVNDKVVMTTDGVHDSCDVPQSLDKMFYSAKTLSSTPATSSLFTQQRRRCLEQQAHQLVTNAQQQGSQDNASCVILDIVALPMLALDEVLAEYVNKTIPVALNVGQRIDQFVICRVLDAGCRSHIYLAQSDDDNGYYVLKMPSPNMVDDSEYLHCFVREGWLGQQCQHVGVMKIFNHNAQSVFLYHVCEFVEGLTLRQWMIDNPLPSLTTVRVIVAEIVTVIRTLQRQGIYHADIKPDNIMLRPDLSVTLIDFGSAWINGYQELVSTLTGYHPHGDLNYLAPECHAGGKPSLLSEQFSLGIVIYEMLTGSLPYQRLTPHSVAPVAMKMDYTAIRRYRQDLPIWLESTLKKSCHPYAQYRYQALSELVMALSTPASLSTMLQQPLIERNPLLLWQCISTILLVIVLLQGFWSS</sequence>
<comment type="catalytic activity">
    <reaction evidence="7">
        <text>L-threonyl-[protein] + ATP = O-phospho-L-threonyl-[protein] + ADP + H(+)</text>
        <dbReference type="Rhea" id="RHEA:46608"/>
        <dbReference type="Rhea" id="RHEA-COMP:11060"/>
        <dbReference type="Rhea" id="RHEA-COMP:11605"/>
        <dbReference type="ChEBI" id="CHEBI:15378"/>
        <dbReference type="ChEBI" id="CHEBI:30013"/>
        <dbReference type="ChEBI" id="CHEBI:30616"/>
        <dbReference type="ChEBI" id="CHEBI:61977"/>
        <dbReference type="ChEBI" id="CHEBI:456216"/>
        <dbReference type="EC" id="2.7.11.1"/>
    </reaction>
</comment>
<evidence type="ECO:0000256" key="2">
    <source>
        <dbReference type="ARBA" id="ARBA00022527"/>
    </source>
</evidence>
<keyword evidence="4" id="KW-0547">Nucleotide-binding</keyword>
<evidence type="ECO:0000256" key="1">
    <source>
        <dbReference type="ARBA" id="ARBA00012513"/>
    </source>
</evidence>
<dbReference type="Pfam" id="PF00069">
    <property type="entry name" value="Pkinase"/>
    <property type="match status" value="1"/>
</dbReference>
<reference evidence="12 13" key="1">
    <citation type="submission" date="2018-01" db="EMBL/GenBank/DDBJ databases">
        <title>Whole genome sequencing of Histamine producing bacteria.</title>
        <authorList>
            <person name="Butler K."/>
        </authorList>
    </citation>
    <scope>NUCLEOTIDE SEQUENCE [LARGE SCALE GENOMIC DNA]</scope>
    <source>
        <strain evidence="12 13">A1-4</strain>
    </source>
</reference>
<dbReference type="SMART" id="SM00331">
    <property type="entry name" value="PP2C_SIG"/>
    <property type="match status" value="1"/>
</dbReference>
<dbReference type="AlphaFoldDB" id="A0AAX0YYT7"/>
<dbReference type="Gene3D" id="1.10.510.10">
    <property type="entry name" value="Transferase(Phosphotransferase) domain 1"/>
    <property type="match status" value="1"/>
</dbReference>
<dbReference type="InterPro" id="IPR001932">
    <property type="entry name" value="PPM-type_phosphatase-like_dom"/>
</dbReference>
<dbReference type="PANTHER" id="PTHR24356">
    <property type="entry name" value="SERINE/THREONINE-PROTEIN KINASE"/>
    <property type="match status" value="1"/>
</dbReference>
<dbReference type="SUPFAM" id="SSF56112">
    <property type="entry name" value="Protein kinase-like (PK-like)"/>
    <property type="match status" value="1"/>
</dbReference>
<evidence type="ECO:0000259" key="10">
    <source>
        <dbReference type="PROSITE" id="PS50011"/>
    </source>
</evidence>
<dbReference type="SMART" id="SM00220">
    <property type="entry name" value="S_TKc"/>
    <property type="match status" value="1"/>
</dbReference>
<dbReference type="RefSeq" id="WP_052957377.1">
    <property type="nucleotide sequence ID" value="NZ_JZTB01000004.1"/>
</dbReference>
<evidence type="ECO:0000256" key="8">
    <source>
        <dbReference type="ARBA" id="ARBA00048679"/>
    </source>
</evidence>
<evidence type="ECO:0000256" key="3">
    <source>
        <dbReference type="ARBA" id="ARBA00022679"/>
    </source>
</evidence>
<evidence type="ECO:0000256" key="5">
    <source>
        <dbReference type="ARBA" id="ARBA00022777"/>
    </source>
</evidence>
<dbReference type="Pfam" id="PF13672">
    <property type="entry name" value="PP2C_2"/>
    <property type="match status" value="1"/>
</dbReference>
<dbReference type="CDD" id="cd00143">
    <property type="entry name" value="PP2Cc"/>
    <property type="match status" value="1"/>
</dbReference>
<dbReference type="EMBL" id="PYOZ01000001">
    <property type="protein sequence ID" value="PSX46707.1"/>
    <property type="molecule type" value="Genomic_DNA"/>
</dbReference>
<accession>A0AAX0YYT7</accession>
<keyword evidence="13" id="KW-1185">Reference proteome</keyword>
<evidence type="ECO:0000256" key="4">
    <source>
        <dbReference type="ARBA" id="ARBA00022741"/>
    </source>
</evidence>